<dbReference type="OrthoDB" id="5500342at2"/>
<evidence type="ECO:0008006" key="3">
    <source>
        <dbReference type="Google" id="ProtNLM"/>
    </source>
</evidence>
<keyword evidence="2" id="KW-1185">Reference proteome</keyword>
<dbReference type="Gene3D" id="3.90.1590.10">
    <property type="entry name" value="glutathione-dependent formaldehyde- activating enzyme (gfa)"/>
    <property type="match status" value="1"/>
</dbReference>
<name>A0A4Z0C7P5_9BURK</name>
<dbReference type="RefSeq" id="WP_135263094.1">
    <property type="nucleotide sequence ID" value="NZ_SMLM01000001.1"/>
</dbReference>
<proteinExistence type="predicted"/>
<evidence type="ECO:0000313" key="2">
    <source>
        <dbReference type="Proteomes" id="UP000298180"/>
    </source>
</evidence>
<reference evidence="1 2" key="1">
    <citation type="submission" date="2019-03" db="EMBL/GenBank/DDBJ databases">
        <title>Ramlibacter henchirensis DSM 14656, whole genome shotgun sequence.</title>
        <authorList>
            <person name="Zhang X."/>
            <person name="Feng G."/>
            <person name="Zhu H."/>
        </authorList>
    </citation>
    <scope>NUCLEOTIDE SEQUENCE [LARGE SCALE GENOMIC DNA]</scope>
    <source>
        <strain evidence="1 2">DSM 14656</strain>
    </source>
</reference>
<dbReference type="AlphaFoldDB" id="A0A4Z0C7P5"/>
<evidence type="ECO:0000313" key="1">
    <source>
        <dbReference type="EMBL" id="TFZ07014.1"/>
    </source>
</evidence>
<organism evidence="1 2">
    <name type="scientific">Ramlibacter henchirensis</name>
    <dbReference type="NCBI Taxonomy" id="204072"/>
    <lineage>
        <taxon>Bacteria</taxon>
        <taxon>Pseudomonadati</taxon>
        <taxon>Pseudomonadota</taxon>
        <taxon>Betaproteobacteria</taxon>
        <taxon>Burkholderiales</taxon>
        <taxon>Comamonadaceae</taxon>
        <taxon>Ramlibacter</taxon>
    </lineage>
</organism>
<dbReference type="InterPro" id="IPR011057">
    <property type="entry name" value="Mss4-like_sf"/>
</dbReference>
<comment type="caution">
    <text evidence="1">The sequence shown here is derived from an EMBL/GenBank/DDBJ whole genome shotgun (WGS) entry which is preliminary data.</text>
</comment>
<sequence>MAVHPFQCRCGALRGEVDEPHRAMRAVCYCRDCRTYAHWVGEPHQIVDPLGGTDIVATHSRYVRLTAGAPQLACMSLSPKGLLRWYARCCNTPVANTPRDWKLPYVGLVHTSLARVHPLEASFPPVQMDINTKSALGPTLRRGGAGMMARFVAMVLRLSAARLTGSYRSTPFFDAKGAPVAPVHVPPKADIEAARQAAH</sequence>
<gene>
    <name evidence="1" type="ORF">EZ313_10475</name>
</gene>
<dbReference type="Pfam" id="PF19648">
    <property type="entry name" value="DUF6151"/>
    <property type="match status" value="1"/>
</dbReference>
<dbReference type="EMBL" id="SMLM01000001">
    <property type="protein sequence ID" value="TFZ07014.1"/>
    <property type="molecule type" value="Genomic_DNA"/>
</dbReference>
<accession>A0A4Z0C7P5</accession>
<dbReference type="Proteomes" id="UP000298180">
    <property type="component" value="Unassembled WGS sequence"/>
</dbReference>
<protein>
    <recommendedName>
        <fullName evidence="3">CENP-V/GFA domain-containing protein</fullName>
    </recommendedName>
</protein>
<dbReference type="InterPro" id="IPR046149">
    <property type="entry name" value="DUF6151"/>
</dbReference>
<dbReference type="SUPFAM" id="SSF51316">
    <property type="entry name" value="Mss4-like"/>
    <property type="match status" value="1"/>
</dbReference>